<evidence type="ECO:0000256" key="4">
    <source>
        <dbReference type="ARBA" id="ARBA00023319"/>
    </source>
</evidence>
<organism evidence="7 8">
    <name type="scientific">Galeopterus variegatus</name>
    <name type="common">Malayan flying lemur</name>
    <name type="synonym">Cynocephalus variegatus</name>
    <dbReference type="NCBI Taxonomy" id="482537"/>
    <lineage>
        <taxon>Eukaryota</taxon>
        <taxon>Metazoa</taxon>
        <taxon>Chordata</taxon>
        <taxon>Craniata</taxon>
        <taxon>Vertebrata</taxon>
        <taxon>Euteleostomi</taxon>
        <taxon>Mammalia</taxon>
        <taxon>Eutheria</taxon>
        <taxon>Euarchontoglires</taxon>
        <taxon>Dermoptera</taxon>
        <taxon>Cynocephalidae</taxon>
        <taxon>Galeopterus</taxon>
    </lineage>
</organism>
<feature type="non-terminal residue" evidence="8">
    <location>
        <position position="154"/>
    </location>
</feature>
<keyword evidence="7" id="KW-1185">Reference proteome</keyword>
<protein>
    <submittedName>
        <fullName evidence="8">Interleukin-18 receptor 1-like</fullName>
    </submittedName>
</protein>
<evidence type="ECO:0000313" key="7">
    <source>
        <dbReference type="Proteomes" id="UP000694923"/>
    </source>
</evidence>
<accession>A0ABM0Q2G3</accession>
<evidence type="ECO:0000259" key="6">
    <source>
        <dbReference type="Pfam" id="PF18452"/>
    </source>
</evidence>
<evidence type="ECO:0000256" key="1">
    <source>
        <dbReference type="ARBA" id="ARBA00022729"/>
    </source>
</evidence>
<keyword evidence="2" id="KW-1015">Disulfide bond</keyword>
<evidence type="ECO:0000313" key="8">
    <source>
        <dbReference type="RefSeq" id="XP_008562554.1"/>
    </source>
</evidence>
<proteinExistence type="predicted"/>
<dbReference type="Pfam" id="PF18452">
    <property type="entry name" value="Ig_6"/>
    <property type="match status" value="1"/>
</dbReference>
<dbReference type="InterPro" id="IPR041416">
    <property type="entry name" value="IL-1RAcP-like_ig"/>
</dbReference>
<keyword evidence="1 5" id="KW-0732">Signal</keyword>
<evidence type="ECO:0000256" key="3">
    <source>
        <dbReference type="ARBA" id="ARBA00023180"/>
    </source>
</evidence>
<evidence type="ECO:0000256" key="5">
    <source>
        <dbReference type="SAM" id="SignalP"/>
    </source>
</evidence>
<dbReference type="InterPro" id="IPR013783">
    <property type="entry name" value="Ig-like_fold"/>
</dbReference>
<dbReference type="RefSeq" id="XP_008562554.1">
    <property type="nucleotide sequence ID" value="XM_008564332.1"/>
</dbReference>
<gene>
    <name evidence="8" type="primary">LOC103582855</name>
</gene>
<reference evidence="8" key="1">
    <citation type="submission" date="2025-08" db="UniProtKB">
        <authorList>
            <consortium name="RefSeq"/>
        </authorList>
    </citation>
    <scope>IDENTIFICATION</scope>
</reference>
<dbReference type="GeneID" id="103582855"/>
<dbReference type="Gene3D" id="2.60.40.10">
    <property type="entry name" value="Immunoglobulins"/>
    <property type="match status" value="2"/>
</dbReference>
<name>A0ABM0Q2G3_GALVR</name>
<keyword evidence="3" id="KW-0325">Glycoprotein</keyword>
<feature type="signal peptide" evidence="5">
    <location>
        <begin position="1"/>
        <end position="21"/>
    </location>
</feature>
<feature type="chain" id="PRO_5045782056" evidence="5">
    <location>
        <begin position="22"/>
        <end position="154"/>
    </location>
</feature>
<dbReference type="Proteomes" id="UP000694923">
    <property type="component" value="Unplaced"/>
</dbReference>
<keyword evidence="4" id="KW-0393">Immunoglobulin domain</keyword>
<evidence type="ECO:0000256" key="2">
    <source>
        <dbReference type="ARBA" id="ARBA00023157"/>
    </source>
</evidence>
<sequence length="154" mass="18045">MHDRELPLTLLVLVFISISESCQVFGVLGIEDKRFTGMGSVKRVHTNETTTIRWYESSKSRGCVELNPSSSPRITLHNYILEFWPAELDDWGSYFFQMGNDTQEWKLNVIRRNKHSCFTKKLVISRRVEVKRSLQMTCNNSYCQKLVNRTSLYK</sequence>
<feature type="domain" description="IL-1Ra-like immunoglobulin" evidence="6">
    <location>
        <begin position="46"/>
        <end position="144"/>
    </location>
</feature>